<dbReference type="RefSeq" id="WP_132921521.1">
    <property type="nucleotide sequence ID" value="NZ_CP075169.1"/>
</dbReference>
<keyword evidence="3" id="KW-0804">Transcription</keyword>
<accession>A0A4R1N681</accession>
<organism evidence="5 6">
    <name type="scientific">Sodalis ligni</name>
    <dbReference type="NCBI Taxonomy" id="2697027"/>
    <lineage>
        <taxon>Bacteria</taxon>
        <taxon>Pseudomonadati</taxon>
        <taxon>Pseudomonadota</taxon>
        <taxon>Gammaproteobacteria</taxon>
        <taxon>Enterobacterales</taxon>
        <taxon>Bruguierivoracaceae</taxon>
        <taxon>Sodalis</taxon>
    </lineage>
</organism>
<dbReference type="PROSITE" id="PS51118">
    <property type="entry name" value="HTH_HXLR"/>
    <property type="match status" value="1"/>
</dbReference>
<dbReference type="Proteomes" id="UP000294555">
    <property type="component" value="Unassembled WGS sequence"/>
</dbReference>
<feature type="domain" description="HTH hxlR-type" evidence="4">
    <location>
        <begin position="11"/>
        <end position="108"/>
    </location>
</feature>
<dbReference type="OrthoDB" id="9807069at2"/>
<proteinExistence type="predicted"/>
<dbReference type="PANTHER" id="PTHR33204:SF17">
    <property type="entry name" value="TRANSCRIPTIONAL REGULATORY PROTEIN"/>
    <property type="match status" value="1"/>
</dbReference>
<dbReference type="Gene3D" id="1.10.10.10">
    <property type="entry name" value="Winged helix-like DNA-binding domain superfamily/Winged helix DNA-binding domain"/>
    <property type="match status" value="1"/>
</dbReference>
<gene>
    <name evidence="5" type="ORF">EZJ58_0605</name>
</gene>
<dbReference type="AlphaFoldDB" id="A0A4R1N681"/>
<evidence type="ECO:0000256" key="3">
    <source>
        <dbReference type="ARBA" id="ARBA00023163"/>
    </source>
</evidence>
<name>A0A4R1N681_9GAMM</name>
<dbReference type="PANTHER" id="PTHR33204">
    <property type="entry name" value="TRANSCRIPTIONAL REGULATOR, MARR FAMILY"/>
    <property type="match status" value="1"/>
</dbReference>
<dbReference type="InterPro" id="IPR036390">
    <property type="entry name" value="WH_DNA-bd_sf"/>
</dbReference>
<evidence type="ECO:0000259" key="4">
    <source>
        <dbReference type="PROSITE" id="PS51118"/>
    </source>
</evidence>
<sequence>MNKTDFSDMPCPVAKSLARVGEWWSILILRDAFYGLTRFSEFETSLNIAPNMLTRRLNDLVENGLLERKPCSETPTRFEYHLTDAGKDFRPVIWALVAWGNAHFSPEGAASVLVNRHTGVPAQPVLIDANTGEKITSENYRVGPGPAASEQMRYRMDFLRLKQEAGNENLRFNPPAKADA</sequence>
<dbReference type="InterPro" id="IPR036388">
    <property type="entry name" value="WH-like_DNA-bd_sf"/>
</dbReference>
<protein>
    <submittedName>
        <fullName evidence="5">HxlR family transcriptional regulator</fullName>
    </submittedName>
</protein>
<dbReference type="SUPFAM" id="SSF46785">
    <property type="entry name" value="Winged helix' DNA-binding domain"/>
    <property type="match status" value="1"/>
</dbReference>
<reference evidence="5 6" key="1">
    <citation type="submission" date="2019-02" db="EMBL/GenBank/DDBJ databases">
        <title>Investigation of anaerobic lignin degradation for improved lignocellulosic biofuels.</title>
        <authorList>
            <person name="Deangelis K."/>
        </authorList>
    </citation>
    <scope>NUCLEOTIDE SEQUENCE [LARGE SCALE GENOMIC DNA]</scope>
    <source>
        <strain evidence="5 6">159R</strain>
    </source>
</reference>
<comment type="caution">
    <text evidence="5">The sequence shown here is derived from an EMBL/GenBank/DDBJ whole genome shotgun (WGS) entry which is preliminary data.</text>
</comment>
<keyword evidence="6" id="KW-1185">Reference proteome</keyword>
<dbReference type="EMBL" id="SJOI01000001">
    <property type="protein sequence ID" value="TCL02582.1"/>
    <property type="molecule type" value="Genomic_DNA"/>
</dbReference>
<keyword evidence="1" id="KW-0805">Transcription regulation</keyword>
<dbReference type="InterPro" id="IPR002577">
    <property type="entry name" value="HTH_HxlR"/>
</dbReference>
<evidence type="ECO:0000313" key="6">
    <source>
        <dbReference type="Proteomes" id="UP000294555"/>
    </source>
</evidence>
<dbReference type="Pfam" id="PF01638">
    <property type="entry name" value="HxlR"/>
    <property type="match status" value="1"/>
</dbReference>
<dbReference type="GO" id="GO:0003677">
    <property type="term" value="F:DNA binding"/>
    <property type="evidence" value="ECO:0007669"/>
    <property type="project" value="UniProtKB-KW"/>
</dbReference>
<evidence type="ECO:0000256" key="2">
    <source>
        <dbReference type="ARBA" id="ARBA00023125"/>
    </source>
</evidence>
<evidence type="ECO:0000313" key="5">
    <source>
        <dbReference type="EMBL" id="TCL02582.1"/>
    </source>
</evidence>
<evidence type="ECO:0000256" key="1">
    <source>
        <dbReference type="ARBA" id="ARBA00023015"/>
    </source>
</evidence>
<keyword evidence="2" id="KW-0238">DNA-binding</keyword>